<dbReference type="Proteomes" id="UP000029585">
    <property type="component" value="Unassembled WGS sequence"/>
</dbReference>
<sequence>MNKKQKQELRQRQTARQLMGISQLTGHGVRTAEGELAFFLIRPDNLSVLSEEGVRGRVTALTHLLCAMPELRILALDSRESFQRNQEWYRQRLEQEELPALRELLRQDSAHLDEIQTTTASAREFVLVFRLDQQSGESDEVQLRQMEKRIRDQGFHVRLAEEQDVKRLLSVYYQQDVTTDRFEDCDGERGVMDRG</sequence>
<name>A0A096DA91_FLAPL</name>
<evidence type="ECO:0000313" key="1">
    <source>
        <dbReference type="EMBL" id="KGF54444.1"/>
    </source>
</evidence>
<proteinExistence type="predicted"/>
<dbReference type="HOGENOM" id="CLU_119934_0_0_9"/>
<organism evidence="1 2">
    <name type="scientific">Flavonifractor plautii 1_3_50AFAA</name>
    <dbReference type="NCBI Taxonomy" id="742738"/>
    <lineage>
        <taxon>Bacteria</taxon>
        <taxon>Bacillati</taxon>
        <taxon>Bacillota</taxon>
        <taxon>Clostridia</taxon>
        <taxon>Eubacteriales</taxon>
        <taxon>Oscillospiraceae</taxon>
        <taxon>Flavonifractor</taxon>
    </lineage>
</organism>
<keyword evidence="2" id="KW-1185">Reference proteome</keyword>
<dbReference type="PATRIC" id="fig|742738.3.peg.2913"/>
<reference evidence="1 2" key="1">
    <citation type="submission" date="2011-08" db="EMBL/GenBank/DDBJ databases">
        <title>The Genome Sequence of Clostridium orbiscindens 1_3_50AFAA.</title>
        <authorList>
            <consortium name="The Broad Institute Genome Sequencing Platform"/>
            <person name="Earl A."/>
            <person name="Ward D."/>
            <person name="Feldgarden M."/>
            <person name="Gevers D."/>
            <person name="Daigneault M."/>
            <person name="Strauss J."/>
            <person name="Allen-Vercoe E."/>
            <person name="Young S.K."/>
            <person name="Zeng Q."/>
            <person name="Gargeya S."/>
            <person name="Fitzgerald M."/>
            <person name="Haas B."/>
            <person name="Abouelleil A."/>
            <person name="Alvarado L."/>
            <person name="Arachchi H.M."/>
            <person name="Berlin A."/>
            <person name="Brown A."/>
            <person name="Chapman S.B."/>
            <person name="Chen Z."/>
            <person name="Dunbar C."/>
            <person name="Freedman E."/>
            <person name="Gearin G."/>
            <person name="Gellesch M."/>
            <person name="Goldberg J."/>
            <person name="Griggs A."/>
            <person name="Gujja S."/>
            <person name="Heiman D."/>
            <person name="Howarth C."/>
            <person name="Larson L."/>
            <person name="Lui A."/>
            <person name="MacDonald P.J.P."/>
            <person name="Montmayeur A."/>
            <person name="Murphy C."/>
            <person name="Neiman D."/>
            <person name="Pearson M."/>
            <person name="Priest M."/>
            <person name="Roberts A."/>
            <person name="Saif S."/>
            <person name="Shea T."/>
            <person name="Shenoy N."/>
            <person name="Sisk P."/>
            <person name="Stolte C."/>
            <person name="Sykes S."/>
            <person name="Wortman J."/>
            <person name="Nusbaum C."/>
            <person name="Birren B."/>
        </authorList>
    </citation>
    <scope>NUCLEOTIDE SEQUENCE [LARGE SCALE GENOMIC DNA]</scope>
    <source>
        <strain evidence="1 2">1_3_50AFAA</strain>
    </source>
</reference>
<gene>
    <name evidence="1" type="ORF">HMPREF9460_02833</name>
</gene>
<dbReference type="EMBL" id="ADLO01000088">
    <property type="protein sequence ID" value="KGF54444.1"/>
    <property type="molecule type" value="Genomic_DNA"/>
</dbReference>
<comment type="caution">
    <text evidence="1">The sequence shown here is derived from an EMBL/GenBank/DDBJ whole genome shotgun (WGS) entry which is preliminary data.</text>
</comment>
<protein>
    <submittedName>
        <fullName evidence="1">Uncharacterized protein</fullName>
    </submittedName>
</protein>
<dbReference type="RefSeq" id="WP_044942059.1">
    <property type="nucleotide sequence ID" value="NZ_KN174164.1"/>
</dbReference>
<dbReference type="eggNOG" id="ENOG502Z7VB">
    <property type="taxonomic scope" value="Bacteria"/>
</dbReference>
<accession>A0A096DA91</accession>
<dbReference type="AlphaFoldDB" id="A0A096DA91"/>
<evidence type="ECO:0000313" key="2">
    <source>
        <dbReference type="Proteomes" id="UP000029585"/>
    </source>
</evidence>